<accession>A0A426X987</accession>
<dbReference type="AlphaFoldDB" id="A0A426X987"/>
<gene>
    <name evidence="2" type="ORF">B296_00010625</name>
</gene>
<dbReference type="Proteomes" id="UP000287651">
    <property type="component" value="Unassembled WGS sequence"/>
</dbReference>
<feature type="compositionally biased region" description="Polar residues" evidence="1">
    <location>
        <begin position="60"/>
        <end position="71"/>
    </location>
</feature>
<sequence length="102" mass="11040">MAYWPSTSIVDEGDHPRPGGYRGSRLWPRLPIRERLDARRDNNRRGSNRPWARLAMASPQGRQPPTGTAAYSTAPAGVAAPWQGDCRRARVAAACAGAATTV</sequence>
<organism evidence="2 3">
    <name type="scientific">Ensete ventricosum</name>
    <name type="common">Abyssinian banana</name>
    <name type="synonym">Musa ensete</name>
    <dbReference type="NCBI Taxonomy" id="4639"/>
    <lineage>
        <taxon>Eukaryota</taxon>
        <taxon>Viridiplantae</taxon>
        <taxon>Streptophyta</taxon>
        <taxon>Embryophyta</taxon>
        <taxon>Tracheophyta</taxon>
        <taxon>Spermatophyta</taxon>
        <taxon>Magnoliopsida</taxon>
        <taxon>Liliopsida</taxon>
        <taxon>Zingiberales</taxon>
        <taxon>Musaceae</taxon>
        <taxon>Ensete</taxon>
    </lineage>
</organism>
<evidence type="ECO:0000313" key="2">
    <source>
        <dbReference type="EMBL" id="RRT36037.1"/>
    </source>
</evidence>
<comment type="caution">
    <text evidence="2">The sequence shown here is derived from an EMBL/GenBank/DDBJ whole genome shotgun (WGS) entry which is preliminary data.</text>
</comment>
<protein>
    <submittedName>
        <fullName evidence="2">Uncharacterized protein</fullName>
    </submittedName>
</protein>
<proteinExistence type="predicted"/>
<reference evidence="2 3" key="1">
    <citation type="journal article" date="2014" name="Agronomy (Basel)">
        <title>A Draft Genome Sequence for Ensete ventricosum, the Drought-Tolerant Tree Against Hunger.</title>
        <authorList>
            <person name="Harrison J."/>
            <person name="Moore K.A."/>
            <person name="Paszkiewicz K."/>
            <person name="Jones T."/>
            <person name="Grant M."/>
            <person name="Ambacheew D."/>
            <person name="Muzemil S."/>
            <person name="Studholme D.J."/>
        </authorList>
    </citation>
    <scope>NUCLEOTIDE SEQUENCE [LARGE SCALE GENOMIC DNA]</scope>
</reference>
<evidence type="ECO:0000313" key="3">
    <source>
        <dbReference type="Proteomes" id="UP000287651"/>
    </source>
</evidence>
<feature type="region of interest" description="Disordered" evidence="1">
    <location>
        <begin position="1"/>
        <end position="25"/>
    </location>
</feature>
<evidence type="ECO:0000256" key="1">
    <source>
        <dbReference type="SAM" id="MobiDB-lite"/>
    </source>
</evidence>
<name>A0A426X987_ENSVE</name>
<feature type="region of interest" description="Disordered" evidence="1">
    <location>
        <begin position="37"/>
        <end position="72"/>
    </location>
</feature>
<dbReference type="EMBL" id="AMZH03024151">
    <property type="protein sequence ID" value="RRT36037.1"/>
    <property type="molecule type" value="Genomic_DNA"/>
</dbReference>